<evidence type="ECO:0000313" key="3">
    <source>
        <dbReference type="EMBL" id="KAF9515718.1"/>
    </source>
</evidence>
<dbReference type="SUPFAM" id="SSF54236">
    <property type="entry name" value="Ubiquitin-like"/>
    <property type="match status" value="1"/>
</dbReference>
<proteinExistence type="predicted"/>
<feature type="compositionally biased region" description="Polar residues" evidence="1">
    <location>
        <begin position="51"/>
        <end position="61"/>
    </location>
</feature>
<dbReference type="AlphaFoldDB" id="A0A9P6B117"/>
<dbReference type="EMBL" id="MU128947">
    <property type="protein sequence ID" value="KAF9515718.1"/>
    <property type="molecule type" value="Genomic_DNA"/>
</dbReference>
<dbReference type="OrthoDB" id="1043111at2759"/>
<dbReference type="PANTHER" id="PTHR13169:SF0">
    <property type="entry name" value="UBIQUITIN-LIKE PROTEIN 3"/>
    <property type="match status" value="1"/>
</dbReference>
<evidence type="ECO:0000313" key="4">
    <source>
        <dbReference type="Proteomes" id="UP000886523"/>
    </source>
</evidence>
<dbReference type="PROSITE" id="PS50053">
    <property type="entry name" value="UBIQUITIN_2"/>
    <property type="match status" value="1"/>
</dbReference>
<dbReference type="InterPro" id="IPR000626">
    <property type="entry name" value="Ubiquitin-like_dom"/>
</dbReference>
<dbReference type="Pfam" id="PF13881">
    <property type="entry name" value="Rad60-SLD_2"/>
    <property type="match status" value="1"/>
</dbReference>
<feature type="region of interest" description="Disordered" evidence="1">
    <location>
        <begin position="1"/>
        <end position="61"/>
    </location>
</feature>
<dbReference type="Gene3D" id="3.10.20.90">
    <property type="entry name" value="Phosphatidylinositol 3-kinase Catalytic Subunit, Chain A, domain 1"/>
    <property type="match status" value="1"/>
</dbReference>
<evidence type="ECO:0000259" key="2">
    <source>
        <dbReference type="PROSITE" id="PS50053"/>
    </source>
</evidence>
<dbReference type="InterPro" id="IPR039540">
    <property type="entry name" value="UBL3-like_ubiquitin_dom"/>
</dbReference>
<feature type="compositionally biased region" description="Low complexity" evidence="1">
    <location>
        <begin position="30"/>
        <end position="50"/>
    </location>
</feature>
<dbReference type="InterPro" id="IPR029071">
    <property type="entry name" value="Ubiquitin-like_domsf"/>
</dbReference>
<sequence>MLAPAPPHADAPLLSIPSSSTAPGPQLVGAIPTVTTTPPTPDTPAALRPTESQVPQISQISDIPLTLRDATSNSYSYSISAGTTPAESSEAIEPPQIHLTLLLISGRRRNLSFNPQSTVLRVKEIIWNTWPAEWKDEQPPSAGFLRLLYLGKIWSDEVQLDDLDLPRSPSAHPTVIHVSVRPFLPPPDDDLARSKSKNAKRASRLITASARTPGAIDGDGDAEAGRGGSCCGGCIIC</sequence>
<dbReference type="InterPro" id="IPR040015">
    <property type="entry name" value="UBL3-like"/>
</dbReference>
<organism evidence="3 4">
    <name type="scientific">Hydnum rufescens UP504</name>
    <dbReference type="NCBI Taxonomy" id="1448309"/>
    <lineage>
        <taxon>Eukaryota</taxon>
        <taxon>Fungi</taxon>
        <taxon>Dikarya</taxon>
        <taxon>Basidiomycota</taxon>
        <taxon>Agaricomycotina</taxon>
        <taxon>Agaricomycetes</taxon>
        <taxon>Cantharellales</taxon>
        <taxon>Hydnaceae</taxon>
        <taxon>Hydnum</taxon>
    </lineage>
</organism>
<feature type="domain" description="Ubiquitin-like" evidence="2">
    <location>
        <begin position="97"/>
        <end position="165"/>
    </location>
</feature>
<evidence type="ECO:0000256" key="1">
    <source>
        <dbReference type="SAM" id="MobiDB-lite"/>
    </source>
</evidence>
<protein>
    <recommendedName>
        <fullName evidence="2">Ubiquitin-like domain-containing protein</fullName>
    </recommendedName>
</protein>
<keyword evidence="4" id="KW-1185">Reference proteome</keyword>
<comment type="caution">
    <text evidence="3">The sequence shown here is derived from an EMBL/GenBank/DDBJ whole genome shotgun (WGS) entry which is preliminary data.</text>
</comment>
<reference evidence="3" key="1">
    <citation type="journal article" date="2020" name="Nat. Commun.">
        <title>Large-scale genome sequencing of mycorrhizal fungi provides insights into the early evolution of symbiotic traits.</title>
        <authorList>
            <person name="Miyauchi S."/>
            <person name="Kiss E."/>
            <person name="Kuo A."/>
            <person name="Drula E."/>
            <person name="Kohler A."/>
            <person name="Sanchez-Garcia M."/>
            <person name="Morin E."/>
            <person name="Andreopoulos B."/>
            <person name="Barry K.W."/>
            <person name="Bonito G."/>
            <person name="Buee M."/>
            <person name="Carver A."/>
            <person name="Chen C."/>
            <person name="Cichocki N."/>
            <person name="Clum A."/>
            <person name="Culley D."/>
            <person name="Crous P.W."/>
            <person name="Fauchery L."/>
            <person name="Girlanda M."/>
            <person name="Hayes R.D."/>
            <person name="Keri Z."/>
            <person name="LaButti K."/>
            <person name="Lipzen A."/>
            <person name="Lombard V."/>
            <person name="Magnuson J."/>
            <person name="Maillard F."/>
            <person name="Murat C."/>
            <person name="Nolan M."/>
            <person name="Ohm R.A."/>
            <person name="Pangilinan J."/>
            <person name="Pereira M.F."/>
            <person name="Perotto S."/>
            <person name="Peter M."/>
            <person name="Pfister S."/>
            <person name="Riley R."/>
            <person name="Sitrit Y."/>
            <person name="Stielow J.B."/>
            <person name="Szollosi G."/>
            <person name="Zifcakova L."/>
            <person name="Stursova M."/>
            <person name="Spatafora J.W."/>
            <person name="Tedersoo L."/>
            <person name="Vaario L.M."/>
            <person name="Yamada A."/>
            <person name="Yan M."/>
            <person name="Wang P."/>
            <person name="Xu J."/>
            <person name="Bruns T."/>
            <person name="Baldrian P."/>
            <person name="Vilgalys R."/>
            <person name="Dunand C."/>
            <person name="Henrissat B."/>
            <person name="Grigoriev I.V."/>
            <person name="Hibbett D."/>
            <person name="Nagy L.G."/>
            <person name="Martin F.M."/>
        </authorList>
    </citation>
    <scope>NUCLEOTIDE SEQUENCE</scope>
    <source>
        <strain evidence="3">UP504</strain>
    </source>
</reference>
<name>A0A9P6B117_9AGAM</name>
<gene>
    <name evidence="3" type="ORF">BS47DRAFT_1341647</name>
</gene>
<accession>A0A9P6B117</accession>
<dbReference type="Proteomes" id="UP000886523">
    <property type="component" value="Unassembled WGS sequence"/>
</dbReference>
<dbReference type="PANTHER" id="PTHR13169">
    <property type="entry name" value="UBIQUITIN-LIKE PROTEIN 3 HCG-1 PROTEIN"/>
    <property type="match status" value="1"/>
</dbReference>